<dbReference type="Proteomes" id="UP000071641">
    <property type="component" value="Unassembled WGS sequence"/>
</dbReference>
<protein>
    <submittedName>
        <fullName evidence="3">RNA polymerase sigma factor</fullName>
    </submittedName>
</protein>
<feature type="domain" description="DUF6596" evidence="2">
    <location>
        <begin position="164"/>
        <end position="263"/>
    </location>
</feature>
<reference evidence="4" key="1">
    <citation type="submission" date="2016-02" db="EMBL/GenBank/DDBJ databases">
        <authorList>
            <person name="Rodrigo-Torres Lidia"/>
            <person name="Arahal R.David."/>
        </authorList>
    </citation>
    <scope>NUCLEOTIDE SEQUENCE [LARGE SCALE GENOMIC DNA]</scope>
    <source>
        <strain evidence="4">CECT 9029</strain>
    </source>
</reference>
<dbReference type="Pfam" id="PF20239">
    <property type="entry name" value="DUF6596"/>
    <property type="match status" value="1"/>
</dbReference>
<dbReference type="PANTHER" id="PTHR47756:SF2">
    <property type="entry name" value="BLL6612 PROTEIN"/>
    <property type="match status" value="1"/>
</dbReference>
<dbReference type="GO" id="GO:0006352">
    <property type="term" value="P:DNA-templated transcription initiation"/>
    <property type="evidence" value="ECO:0007669"/>
    <property type="project" value="InterPro"/>
</dbReference>
<dbReference type="Gene3D" id="1.25.40.10">
    <property type="entry name" value="Tetratricopeptide repeat domain"/>
    <property type="match status" value="1"/>
</dbReference>
<dbReference type="InterPro" id="IPR007627">
    <property type="entry name" value="RNA_pol_sigma70_r2"/>
</dbReference>
<dbReference type="Gene3D" id="1.10.1740.10">
    <property type="match status" value="1"/>
</dbReference>
<dbReference type="InterPro" id="IPR011990">
    <property type="entry name" value="TPR-like_helical_dom_sf"/>
</dbReference>
<dbReference type="EMBL" id="FIZX01000001">
    <property type="protein sequence ID" value="CZF77677.1"/>
    <property type="molecule type" value="Genomic_DNA"/>
</dbReference>
<gene>
    <name evidence="3" type="ORF">GCE9029_00350</name>
</gene>
<dbReference type="Pfam" id="PF04542">
    <property type="entry name" value="Sigma70_r2"/>
    <property type="match status" value="1"/>
</dbReference>
<sequence length="395" mass="44472">MIYRRARPKVLGALVRRFGDFSLAEDALQEAITRAYPAWQENGIPNNPETWLFVAAKNSVIDNFRKLSREGSFENDTNGDSNEHPDLLYNNDILRLFFVCSAPLLAKPQQISLALNILAGIPSSSLARAFLISESAMEKRLSRAKQTVSQLALTTDTPFLDLKRLDSVKSMLYLLFTEGYNSASSPQKNQLSFSDEAISLTRQLVELIPDDTEIQSLLALMLYGQSRRDARFRGDEPVPLDEQDRTLWDQGMISEATGILAKASTRAPAGYYRLQACISGAHSIARNPEDTDWEDILHLYDALYRQHPTPVVALNRAVATAHVNSAHQALEEIQPLQKPLARYQYFHATRAHLLKMAGKSESAVEAFRAAQILAQHDWEKAYIEREINQLEKSKK</sequence>
<dbReference type="PANTHER" id="PTHR47756">
    <property type="entry name" value="BLL6612 PROTEIN-RELATED"/>
    <property type="match status" value="1"/>
</dbReference>
<evidence type="ECO:0000259" key="2">
    <source>
        <dbReference type="Pfam" id="PF20239"/>
    </source>
</evidence>
<evidence type="ECO:0000313" key="3">
    <source>
        <dbReference type="EMBL" id="CZF77677.1"/>
    </source>
</evidence>
<organism evidence="3 4">
    <name type="scientific">Grimontia celer</name>
    <dbReference type="NCBI Taxonomy" id="1796497"/>
    <lineage>
        <taxon>Bacteria</taxon>
        <taxon>Pseudomonadati</taxon>
        <taxon>Pseudomonadota</taxon>
        <taxon>Gammaproteobacteria</taxon>
        <taxon>Vibrionales</taxon>
        <taxon>Vibrionaceae</taxon>
        <taxon>Grimontia</taxon>
    </lineage>
</organism>
<name>A0A128ESX7_9GAMM</name>
<evidence type="ECO:0000259" key="1">
    <source>
        <dbReference type="Pfam" id="PF04542"/>
    </source>
</evidence>
<dbReference type="STRING" id="1796497.GCE9029_00350"/>
<dbReference type="GO" id="GO:0003700">
    <property type="term" value="F:DNA-binding transcription factor activity"/>
    <property type="evidence" value="ECO:0007669"/>
    <property type="project" value="InterPro"/>
</dbReference>
<proteinExistence type="predicted"/>
<dbReference type="InterPro" id="IPR046531">
    <property type="entry name" value="DUF6596"/>
</dbReference>
<evidence type="ECO:0000313" key="4">
    <source>
        <dbReference type="Proteomes" id="UP000071641"/>
    </source>
</evidence>
<dbReference type="AlphaFoldDB" id="A0A128ESX7"/>
<accession>A0A128ESX7</accession>
<dbReference type="RefSeq" id="WP_231870016.1">
    <property type="nucleotide sequence ID" value="NZ_FIZX01000001.1"/>
</dbReference>
<feature type="domain" description="RNA polymerase sigma-70 region 2" evidence="1">
    <location>
        <begin position="2"/>
        <end position="69"/>
    </location>
</feature>
<keyword evidence="4" id="KW-1185">Reference proteome</keyword>
<dbReference type="InterPro" id="IPR013325">
    <property type="entry name" value="RNA_pol_sigma_r2"/>
</dbReference>
<dbReference type="SUPFAM" id="SSF88946">
    <property type="entry name" value="Sigma2 domain of RNA polymerase sigma factors"/>
    <property type="match status" value="1"/>
</dbReference>